<dbReference type="PROSITE" id="PS51098">
    <property type="entry name" value="PTS_EIIB_TYPE_1"/>
    <property type="match status" value="1"/>
</dbReference>
<keyword evidence="5" id="KW-0418">Kinase</keyword>
<dbReference type="Pfam" id="PF00367">
    <property type="entry name" value="PTS_EIIB"/>
    <property type="match status" value="1"/>
</dbReference>
<keyword evidence="1" id="KW-0813">Transport</keyword>
<feature type="active site" description="Phosphocysteine intermediate; for EIIB activity" evidence="6">
    <location>
        <position position="26"/>
    </location>
</feature>
<dbReference type="InterPro" id="IPR036878">
    <property type="entry name" value="Glu_permease_IIB"/>
</dbReference>
<keyword evidence="9" id="KW-1185">Reference proteome</keyword>
<evidence type="ECO:0000256" key="5">
    <source>
        <dbReference type="ARBA" id="ARBA00022777"/>
    </source>
</evidence>
<protein>
    <submittedName>
        <fullName evidence="8">PTS transporter subunit EIIB</fullName>
    </submittedName>
</protein>
<evidence type="ECO:0000256" key="2">
    <source>
        <dbReference type="ARBA" id="ARBA00022597"/>
    </source>
</evidence>
<proteinExistence type="predicted"/>
<evidence type="ECO:0000259" key="7">
    <source>
        <dbReference type="PROSITE" id="PS51098"/>
    </source>
</evidence>
<feature type="domain" description="PTS EIIB type-1" evidence="7">
    <location>
        <begin position="4"/>
        <end position="91"/>
    </location>
</feature>
<dbReference type="InterPro" id="IPR050558">
    <property type="entry name" value="PTS_Sugar-Specific_Components"/>
</dbReference>
<sequence>MEMNQRAERLLQALGGADNLTQLVYCASRVRVQLRDDNLLDKKSVAEVEGVNAVVSVDKPHKTEYQLVIGPGKAKTFYQEIIAAGGLERLAADR</sequence>
<evidence type="ECO:0000313" key="9">
    <source>
        <dbReference type="Proteomes" id="UP001056635"/>
    </source>
</evidence>
<evidence type="ECO:0000256" key="1">
    <source>
        <dbReference type="ARBA" id="ARBA00022448"/>
    </source>
</evidence>
<dbReference type="SUPFAM" id="SSF55604">
    <property type="entry name" value="Glucose permease domain IIB"/>
    <property type="match status" value="1"/>
</dbReference>
<dbReference type="PANTHER" id="PTHR30175:SF1">
    <property type="entry name" value="PTS SYSTEM ARBUTIN-, CELLOBIOSE-, AND SALICIN-SPECIFIC EIIBC COMPONENT-RELATED"/>
    <property type="match status" value="1"/>
</dbReference>
<dbReference type="PANTHER" id="PTHR30175">
    <property type="entry name" value="PHOSPHOTRANSFERASE SYSTEM TRANSPORT PROTEIN"/>
    <property type="match status" value="1"/>
</dbReference>
<evidence type="ECO:0000256" key="4">
    <source>
        <dbReference type="ARBA" id="ARBA00022683"/>
    </source>
</evidence>
<dbReference type="InterPro" id="IPR018113">
    <property type="entry name" value="PTrfase_EIIB_Cys"/>
</dbReference>
<gene>
    <name evidence="8" type="ORF">K6958_07685</name>
</gene>
<evidence type="ECO:0000256" key="3">
    <source>
        <dbReference type="ARBA" id="ARBA00022679"/>
    </source>
</evidence>
<dbReference type="EMBL" id="CP082904">
    <property type="protein sequence ID" value="UQY45526.1"/>
    <property type="molecule type" value="Genomic_DNA"/>
</dbReference>
<evidence type="ECO:0000313" key="8">
    <source>
        <dbReference type="EMBL" id="UQY45526.1"/>
    </source>
</evidence>
<reference evidence="8" key="1">
    <citation type="submission" date="2021-09" db="EMBL/GenBank/DDBJ databases">
        <title>First case of bloodstream infection caused by Mixta hanseatica sp. nov., a member of the Erwiniaceae family.</title>
        <authorList>
            <person name="Both A."/>
            <person name="Huang J."/>
            <person name="Wenzel P."/>
            <person name="Aepfelbacher M."/>
            <person name="Rohde H."/>
            <person name="Christner M."/>
            <person name="Hentschke M."/>
        </authorList>
    </citation>
    <scope>NUCLEOTIDE SEQUENCE</scope>
    <source>
        <strain evidence="8">X22927</strain>
    </source>
</reference>
<dbReference type="Gene3D" id="3.30.1360.60">
    <property type="entry name" value="Glucose permease domain IIB"/>
    <property type="match status" value="1"/>
</dbReference>
<keyword evidence="2" id="KW-0762">Sugar transport</keyword>
<accession>A0ABY4RF39</accession>
<dbReference type="InterPro" id="IPR001996">
    <property type="entry name" value="PTS_IIB_1"/>
</dbReference>
<dbReference type="Proteomes" id="UP001056635">
    <property type="component" value="Chromosome"/>
</dbReference>
<organism evidence="8 9">
    <name type="scientific">Mixta hanseatica</name>
    <dbReference type="NCBI Taxonomy" id="2872648"/>
    <lineage>
        <taxon>Bacteria</taxon>
        <taxon>Pseudomonadati</taxon>
        <taxon>Pseudomonadota</taxon>
        <taxon>Gammaproteobacteria</taxon>
        <taxon>Enterobacterales</taxon>
        <taxon>Erwiniaceae</taxon>
        <taxon>Mixta</taxon>
    </lineage>
</organism>
<evidence type="ECO:0000256" key="6">
    <source>
        <dbReference type="PROSITE-ProRule" id="PRU00421"/>
    </source>
</evidence>
<dbReference type="RefSeq" id="WP_249894084.1">
    <property type="nucleotide sequence ID" value="NZ_CP082904.1"/>
</dbReference>
<keyword evidence="4" id="KW-0598">Phosphotransferase system</keyword>
<name>A0ABY4RF39_9GAMM</name>
<keyword evidence="3" id="KW-0808">Transferase</keyword>